<dbReference type="CDD" id="cd02947">
    <property type="entry name" value="TRX_family"/>
    <property type="match status" value="1"/>
</dbReference>
<dbReference type="InterPro" id="IPR036249">
    <property type="entry name" value="Thioredoxin-like_sf"/>
</dbReference>
<dbReference type="EMBL" id="CAJNBJ010000001">
    <property type="protein sequence ID" value="CAE6718668.1"/>
    <property type="molecule type" value="Genomic_DNA"/>
</dbReference>
<feature type="domain" description="Thioredoxin" evidence="1">
    <location>
        <begin position="6"/>
        <end position="105"/>
    </location>
</feature>
<dbReference type="Gene3D" id="3.40.30.10">
    <property type="entry name" value="Glutaredoxin"/>
    <property type="match status" value="1"/>
</dbReference>
<reference evidence="2 3" key="1">
    <citation type="submission" date="2021-02" db="EMBL/GenBank/DDBJ databases">
        <authorList>
            <person name="Han P."/>
        </authorList>
    </citation>
    <scope>NUCLEOTIDE SEQUENCE [LARGE SCALE GENOMIC DNA]</scope>
    <source>
        <strain evidence="2">Candidatus Nitrospira sp. ZN2</strain>
    </source>
</reference>
<evidence type="ECO:0000259" key="1">
    <source>
        <dbReference type="Pfam" id="PF00085"/>
    </source>
</evidence>
<gene>
    <name evidence="2" type="ORF">NSPZN2_11587</name>
</gene>
<keyword evidence="3" id="KW-1185">Reference proteome</keyword>
<dbReference type="SUPFAM" id="SSF52833">
    <property type="entry name" value="Thioredoxin-like"/>
    <property type="match status" value="1"/>
</dbReference>
<name>A0ABM8QWC9_9BACT</name>
<proteinExistence type="predicted"/>
<comment type="caution">
    <text evidence="2">The sequence shown here is derived from an EMBL/GenBank/DDBJ whole genome shotgun (WGS) entry which is preliminary data.</text>
</comment>
<sequence>MTGTVQDVRDENYKEFTESAGAVVAYGLATCEPCKQYDPILEETAAKFPDIKIGKAKMHVPGRCREIKKAHTFETYPTTHFFAHGKLLLTREGVVEPAELAALINDHLLK</sequence>
<protein>
    <submittedName>
        <fullName evidence="2">Thioredoxin domain-containing protein</fullName>
    </submittedName>
</protein>
<accession>A0ABM8QWC9</accession>
<dbReference type="RefSeq" id="WP_213041300.1">
    <property type="nucleotide sequence ID" value="NZ_CAJNBJ010000001.1"/>
</dbReference>
<dbReference type="Proteomes" id="UP000675880">
    <property type="component" value="Unassembled WGS sequence"/>
</dbReference>
<organism evidence="2 3">
    <name type="scientific">Nitrospira defluvii</name>
    <dbReference type="NCBI Taxonomy" id="330214"/>
    <lineage>
        <taxon>Bacteria</taxon>
        <taxon>Pseudomonadati</taxon>
        <taxon>Nitrospirota</taxon>
        <taxon>Nitrospiria</taxon>
        <taxon>Nitrospirales</taxon>
        <taxon>Nitrospiraceae</taxon>
        <taxon>Nitrospira</taxon>
    </lineage>
</organism>
<evidence type="ECO:0000313" key="2">
    <source>
        <dbReference type="EMBL" id="CAE6718668.1"/>
    </source>
</evidence>
<dbReference type="InterPro" id="IPR013766">
    <property type="entry name" value="Thioredoxin_domain"/>
</dbReference>
<dbReference type="Pfam" id="PF00085">
    <property type="entry name" value="Thioredoxin"/>
    <property type="match status" value="1"/>
</dbReference>
<evidence type="ECO:0000313" key="3">
    <source>
        <dbReference type="Proteomes" id="UP000675880"/>
    </source>
</evidence>